<dbReference type="InterPro" id="IPR002563">
    <property type="entry name" value="Flavin_Rdtase-like_dom"/>
</dbReference>
<dbReference type="SUPFAM" id="SSF50475">
    <property type="entry name" value="FMN-binding split barrel"/>
    <property type="match status" value="1"/>
</dbReference>
<keyword evidence="1 3" id="KW-0560">Oxidoreductase</keyword>
<dbReference type="Proteomes" id="UP001595765">
    <property type="component" value="Unassembled WGS sequence"/>
</dbReference>
<dbReference type="EC" id="1.5.1.-" evidence="3"/>
<name>A0ABV8HMU3_9ACTN</name>
<dbReference type="InterPro" id="IPR012349">
    <property type="entry name" value="Split_barrel_FMN-bd"/>
</dbReference>
<evidence type="ECO:0000313" key="4">
    <source>
        <dbReference type="Proteomes" id="UP001595765"/>
    </source>
</evidence>
<organism evidence="3 4">
    <name type="scientific">Streptomyces polygonati</name>
    <dbReference type="NCBI Taxonomy" id="1617087"/>
    <lineage>
        <taxon>Bacteria</taxon>
        <taxon>Bacillati</taxon>
        <taxon>Actinomycetota</taxon>
        <taxon>Actinomycetes</taxon>
        <taxon>Kitasatosporales</taxon>
        <taxon>Streptomycetaceae</taxon>
        <taxon>Streptomyces</taxon>
    </lineage>
</organism>
<sequence length="180" mass="19364">MRPALASPQPVERDEFKASMSRWASGVTVVTTTDPAGRHHGFTASSFTAVSMVPPMVLVCLDRDAVCAPAFARSPWLGIHVLRRGQEPLARRFARKDPDKFAGVELTRAPGIGGVPLLTGVLARLECQVVSRVDGGDHVILVAEVRRAYDDGQSAGDPLVYYHRTFHQLGGGPARPAQGQ</sequence>
<dbReference type="Pfam" id="PF01613">
    <property type="entry name" value="Flavin_Reduct"/>
    <property type="match status" value="1"/>
</dbReference>
<protein>
    <submittedName>
        <fullName evidence="3">Flavin reductase family protein</fullName>
        <ecNumber evidence="3">1.5.1.-</ecNumber>
    </submittedName>
</protein>
<gene>
    <name evidence="3" type="ORF">ACFO3J_09030</name>
</gene>
<dbReference type="Gene3D" id="2.30.110.10">
    <property type="entry name" value="Electron Transport, Fmn-binding Protein, Chain A"/>
    <property type="match status" value="1"/>
</dbReference>
<reference evidence="4" key="1">
    <citation type="journal article" date="2019" name="Int. J. Syst. Evol. Microbiol.">
        <title>The Global Catalogue of Microorganisms (GCM) 10K type strain sequencing project: providing services to taxonomists for standard genome sequencing and annotation.</title>
        <authorList>
            <consortium name="The Broad Institute Genomics Platform"/>
            <consortium name="The Broad Institute Genome Sequencing Center for Infectious Disease"/>
            <person name="Wu L."/>
            <person name="Ma J."/>
        </authorList>
    </citation>
    <scope>NUCLEOTIDE SEQUENCE [LARGE SCALE GENOMIC DNA]</scope>
    <source>
        <strain evidence="4">CGMCC 4.7237</strain>
    </source>
</reference>
<dbReference type="InterPro" id="IPR050268">
    <property type="entry name" value="NADH-dep_flavin_reductase"/>
</dbReference>
<accession>A0ABV8HMU3</accession>
<dbReference type="RefSeq" id="WP_386427902.1">
    <property type="nucleotide sequence ID" value="NZ_JBHSBB010000008.1"/>
</dbReference>
<dbReference type="EMBL" id="JBHSBB010000008">
    <property type="protein sequence ID" value="MFC4031619.1"/>
    <property type="molecule type" value="Genomic_DNA"/>
</dbReference>
<dbReference type="PANTHER" id="PTHR30466">
    <property type="entry name" value="FLAVIN REDUCTASE"/>
    <property type="match status" value="1"/>
</dbReference>
<keyword evidence="4" id="KW-1185">Reference proteome</keyword>
<dbReference type="PANTHER" id="PTHR30466:SF1">
    <property type="entry name" value="FMN REDUCTASE (NADH) RUTF"/>
    <property type="match status" value="1"/>
</dbReference>
<evidence type="ECO:0000259" key="2">
    <source>
        <dbReference type="SMART" id="SM00903"/>
    </source>
</evidence>
<comment type="caution">
    <text evidence="3">The sequence shown here is derived from an EMBL/GenBank/DDBJ whole genome shotgun (WGS) entry which is preliminary data.</text>
</comment>
<evidence type="ECO:0000313" key="3">
    <source>
        <dbReference type="EMBL" id="MFC4031619.1"/>
    </source>
</evidence>
<proteinExistence type="predicted"/>
<dbReference type="GO" id="GO:0016491">
    <property type="term" value="F:oxidoreductase activity"/>
    <property type="evidence" value="ECO:0007669"/>
    <property type="project" value="UniProtKB-KW"/>
</dbReference>
<dbReference type="SMART" id="SM00903">
    <property type="entry name" value="Flavin_Reduct"/>
    <property type="match status" value="1"/>
</dbReference>
<feature type="domain" description="Flavin reductase like" evidence="2">
    <location>
        <begin position="20"/>
        <end position="168"/>
    </location>
</feature>
<evidence type="ECO:0000256" key="1">
    <source>
        <dbReference type="ARBA" id="ARBA00023002"/>
    </source>
</evidence>